<dbReference type="InterPro" id="IPR016181">
    <property type="entry name" value="Acyl_CoA_acyltransferase"/>
</dbReference>
<protein>
    <submittedName>
        <fullName evidence="2">Acetyltransferase, GNAT family</fullName>
    </submittedName>
</protein>
<accession>A0A318Z0L8</accession>
<gene>
    <name evidence="2" type="ORF">BP01DRAFT_361243</name>
</gene>
<dbReference type="STRING" id="1450539.A0A318Z0L8"/>
<name>A0A318Z0L8_9EURO</name>
<reference evidence="2 3" key="1">
    <citation type="submission" date="2016-12" db="EMBL/GenBank/DDBJ databases">
        <title>The genomes of Aspergillus section Nigri reveals drivers in fungal speciation.</title>
        <authorList>
            <consortium name="DOE Joint Genome Institute"/>
            <person name="Vesth T.C."/>
            <person name="Nybo J."/>
            <person name="Theobald S."/>
            <person name="Brandl J."/>
            <person name="Frisvad J.C."/>
            <person name="Nielsen K.F."/>
            <person name="Lyhne E.K."/>
            <person name="Kogle M.E."/>
            <person name="Kuo A."/>
            <person name="Riley R."/>
            <person name="Clum A."/>
            <person name="Nolan M."/>
            <person name="Lipzen A."/>
            <person name="Salamov A."/>
            <person name="Henrissat B."/>
            <person name="Wiebenga A."/>
            <person name="De Vries R.P."/>
            <person name="Grigoriev I.V."/>
            <person name="Mortensen U.H."/>
            <person name="Andersen M.R."/>
            <person name="Baker S.E."/>
        </authorList>
    </citation>
    <scope>NUCLEOTIDE SEQUENCE [LARGE SCALE GENOMIC DNA]</scope>
    <source>
        <strain evidence="2 3">JOP 1030-1</strain>
    </source>
</reference>
<evidence type="ECO:0000313" key="3">
    <source>
        <dbReference type="Proteomes" id="UP000248349"/>
    </source>
</evidence>
<dbReference type="Pfam" id="PF13302">
    <property type="entry name" value="Acetyltransf_3"/>
    <property type="match status" value="1"/>
</dbReference>
<dbReference type="AlphaFoldDB" id="A0A318Z0L8"/>
<dbReference type="PANTHER" id="PTHR43328:SF1">
    <property type="entry name" value="N-ACETYLTRANSFERASE DOMAIN-CONTAINING PROTEIN"/>
    <property type="match status" value="1"/>
</dbReference>
<dbReference type="SUPFAM" id="SSF55729">
    <property type="entry name" value="Acyl-CoA N-acyltransferases (Nat)"/>
    <property type="match status" value="1"/>
</dbReference>
<dbReference type="GeneID" id="37077332"/>
<evidence type="ECO:0000259" key="1">
    <source>
        <dbReference type="Pfam" id="PF13302"/>
    </source>
</evidence>
<sequence length="251" mass="28648">MPVLYNPQTQEPYLRLPAPLRQIIITPHRPHQLEETIAAKLPLLNDPRIYLNLTGSPFPYLREHAEAWMNTQIAAAEPVLQALRTEFETSVQGQRYFGLCPFTVIREVTEEDPETGHPLKDTLIGDIGIARYQFYEYRQGSAERAEAQRLNGDLPAGDERIVWAIGNFLAPSYHGRGIMSLALRTLIQDWGVPRMNVKHLKAAAFEENIGSIRVFEKNNFEVTQTLKDWEPYPENRGGGWKSLVLVSWRGL</sequence>
<organism evidence="2 3">
    <name type="scientific">Aspergillus saccharolyticus JOP 1030-1</name>
    <dbReference type="NCBI Taxonomy" id="1450539"/>
    <lineage>
        <taxon>Eukaryota</taxon>
        <taxon>Fungi</taxon>
        <taxon>Dikarya</taxon>
        <taxon>Ascomycota</taxon>
        <taxon>Pezizomycotina</taxon>
        <taxon>Eurotiomycetes</taxon>
        <taxon>Eurotiomycetidae</taxon>
        <taxon>Eurotiales</taxon>
        <taxon>Aspergillaceae</taxon>
        <taxon>Aspergillus</taxon>
        <taxon>Aspergillus subgen. Circumdati</taxon>
    </lineage>
</organism>
<dbReference type="Proteomes" id="UP000248349">
    <property type="component" value="Unassembled WGS sequence"/>
</dbReference>
<dbReference type="GO" id="GO:0016747">
    <property type="term" value="F:acyltransferase activity, transferring groups other than amino-acyl groups"/>
    <property type="evidence" value="ECO:0007669"/>
    <property type="project" value="InterPro"/>
</dbReference>
<dbReference type="Gene3D" id="3.40.630.30">
    <property type="match status" value="1"/>
</dbReference>
<feature type="domain" description="N-acetyltransferase" evidence="1">
    <location>
        <begin position="23"/>
        <end position="220"/>
    </location>
</feature>
<dbReference type="InterPro" id="IPR000182">
    <property type="entry name" value="GNAT_dom"/>
</dbReference>
<evidence type="ECO:0000313" key="2">
    <source>
        <dbReference type="EMBL" id="PYH40459.1"/>
    </source>
</evidence>
<dbReference type="PANTHER" id="PTHR43328">
    <property type="entry name" value="ACETYLTRANSFERASE-RELATED"/>
    <property type="match status" value="1"/>
</dbReference>
<dbReference type="EMBL" id="KZ821285">
    <property type="protein sequence ID" value="PYH40459.1"/>
    <property type="molecule type" value="Genomic_DNA"/>
</dbReference>
<keyword evidence="3" id="KW-1185">Reference proteome</keyword>
<dbReference type="RefSeq" id="XP_025426441.1">
    <property type="nucleotide sequence ID" value="XM_025576104.1"/>
</dbReference>
<proteinExistence type="predicted"/>
<keyword evidence="2" id="KW-0808">Transferase</keyword>
<dbReference type="OrthoDB" id="630895at2759"/>